<gene>
    <name evidence="2" type="ORF">G3I59_43555</name>
    <name evidence="3" type="ORF">SAMN05421854_102559</name>
</gene>
<dbReference type="Proteomes" id="UP000470404">
    <property type="component" value="Unassembled WGS sequence"/>
</dbReference>
<dbReference type="AlphaFoldDB" id="A0A1I5IM89"/>
<proteinExistence type="predicted"/>
<evidence type="ECO:0000313" key="5">
    <source>
        <dbReference type="Proteomes" id="UP000470404"/>
    </source>
</evidence>
<feature type="domain" description="Aminoglycoside phosphotransferase" evidence="1">
    <location>
        <begin position="58"/>
        <end position="229"/>
    </location>
</feature>
<reference evidence="2 5" key="2">
    <citation type="submission" date="2020-01" db="EMBL/GenBank/DDBJ databases">
        <title>Insect and environment-associated Actinomycetes.</title>
        <authorList>
            <person name="Currrie C."/>
            <person name="Chevrette M."/>
            <person name="Carlson C."/>
            <person name="Stubbendieck R."/>
            <person name="Wendt-Pienkowski E."/>
        </authorList>
    </citation>
    <scope>NUCLEOTIDE SEQUENCE [LARGE SCALE GENOMIC DNA]</scope>
    <source>
        <strain evidence="2 5">SID8386</strain>
    </source>
</reference>
<sequence>MTDPYRTAAVSSALAAGRRFGLATDSAEVLHERSNVLVRMGPVVARVPATTRLLRPDATAWLERDVALSAYLTERGVRVVSPTADPPAGPHFAEGLPVTLWHWTPHDPDHRHGPDETAGSLARIHAALRDYPGELPSRGPVSELLDTVDRSGSLLDGFADRIRTETERLAALLPSGPVQALHGDAHPGNLIETADGPCWLDFEDTWRGPLEWDLAILARQGGPEFLAAYPGEADEAVLATCTQLRSLFAVAWRFLIAQRFPHRLGEARAAAVDYFS</sequence>
<dbReference type="Proteomes" id="UP000199137">
    <property type="component" value="Unassembled WGS sequence"/>
</dbReference>
<evidence type="ECO:0000259" key="1">
    <source>
        <dbReference type="Pfam" id="PF01636"/>
    </source>
</evidence>
<dbReference type="GO" id="GO:0016740">
    <property type="term" value="F:transferase activity"/>
    <property type="evidence" value="ECO:0007669"/>
    <property type="project" value="UniProtKB-KW"/>
</dbReference>
<dbReference type="EMBL" id="FOWC01000002">
    <property type="protein sequence ID" value="SFO61738.1"/>
    <property type="molecule type" value="Genomic_DNA"/>
</dbReference>
<keyword evidence="3" id="KW-0808">Transferase</keyword>
<organism evidence="3 4">
    <name type="scientific">Amycolatopsis rubida</name>
    <dbReference type="NCBI Taxonomy" id="112413"/>
    <lineage>
        <taxon>Bacteria</taxon>
        <taxon>Bacillati</taxon>
        <taxon>Actinomycetota</taxon>
        <taxon>Actinomycetes</taxon>
        <taxon>Pseudonocardiales</taxon>
        <taxon>Pseudonocardiaceae</taxon>
        <taxon>Amycolatopsis</taxon>
    </lineage>
</organism>
<dbReference type="EMBL" id="JAAGNC010000209">
    <property type="protein sequence ID" value="NEC62303.1"/>
    <property type="molecule type" value="Genomic_DNA"/>
</dbReference>
<dbReference type="Pfam" id="PF01636">
    <property type="entry name" value="APH"/>
    <property type="match status" value="1"/>
</dbReference>
<name>A0A1I5IM89_9PSEU</name>
<dbReference type="OrthoDB" id="115252at2"/>
<protein>
    <submittedName>
        <fullName evidence="2 3">Phosphotransferase</fullName>
    </submittedName>
</protein>
<accession>A0A1I5IM89</accession>
<dbReference type="SUPFAM" id="SSF56112">
    <property type="entry name" value="Protein kinase-like (PK-like)"/>
    <property type="match status" value="1"/>
</dbReference>
<evidence type="ECO:0000313" key="2">
    <source>
        <dbReference type="EMBL" id="NEC62303.1"/>
    </source>
</evidence>
<evidence type="ECO:0000313" key="3">
    <source>
        <dbReference type="EMBL" id="SFO61738.1"/>
    </source>
</evidence>
<reference evidence="3 4" key="1">
    <citation type="submission" date="2016-10" db="EMBL/GenBank/DDBJ databases">
        <authorList>
            <person name="de Groot N.N."/>
        </authorList>
    </citation>
    <scope>NUCLEOTIDE SEQUENCE [LARGE SCALE GENOMIC DNA]</scope>
    <source>
        <strain evidence="3 4">DSM 44637</strain>
    </source>
</reference>
<evidence type="ECO:0000313" key="4">
    <source>
        <dbReference type="Proteomes" id="UP000199137"/>
    </source>
</evidence>
<dbReference type="STRING" id="112413.SAMN05421854_102559"/>
<dbReference type="Gene3D" id="3.90.1200.10">
    <property type="match status" value="1"/>
</dbReference>
<dbReference type="InterPro" id="IPR002575">
    <property type="entry name" value="Aminoglycoside_PTrfase"/>
</dbReference>
<dbReference type="InterPro" id="IPR011009">
    <property type="entry name" value="Kinase-like_dom_sf"/>
</dbReference>
<dbReference type="RefSeq" id="WP_067593705.1">
    <property type="nucleotide sequence ID" value="NZ_FOWC01000002.1"/>
</dbReference>
<keyword evidence="5" id="KW-1185">Reference proteome</keyword>